<dbReference type="RefSeq" id="XP_062647867.1">
    <property type="nucleotide sequence ID" value="XM_062795583.1"/>
</dbReference>
<feature type="transmembrane region" description="Helical" evidence="1">
    <location>
        <begin position="226"/>
        <end position="246"/>
    </location>
</feature>
<gene>
    <name evidence="2" type="ORF">N657DRAFT_671156</name>
</gene>
<evidence type="ECO:0000313" key="2">
    <source>
        <dbReference type="EMBL" id="KAK4124096.1"/>
    </source>
</evidence>
<comment type="caution">
    <text evidence="2">The sequence shown here is derived from an EMBL/GenBank/DDBJ whole genome shotgun (WGS) entry which is preliminary data.</text>
</comment>
<keyword evidence="1" id="KW-0472">Membrane</keyword>
<keyword evidence="1" id="KW-0812">Transmembrane</keyword>
<organism evidence="2 3">
    <name type="scientific">Parathielavia appendiculata</name>
    <dbReference type="NCBI Taxonomy" id="2587402"/>
    <lineage>
        <taxon>Eukaryota</taxon>
        <taxon>Fungi</taxon>
        <taxon>Dikarya</taxon>
        <taxon>Ascomycota</taxon>
        <taxon>Pezizomycotina</taxon>
        <taxon>Sordariomycetes</taxon>
        <taxon>Sordariomycetidae</taxon>
        <taxon>Sordariales</taxon>
        <taxon>Chaetomiaceae</taxon>
        <taxon>Parathielavia</taxon>
    </lineage>
</organism>
<dbReference type="Proteomes" id="UP001302602">
    <property type="component" value="Unassembled WGS sequence"/>
</dbReference>
<dbReference type="AlphaFoldDB" id="A0AAN6U2N3"/>
<feature type="transmembrane region" description="Helical" evidence="1">
    <location>
        <begin position="193"/>
        <end position="214"/>
    </location>
</feature>
<proteinExistence type="predicted"/>
<accession>A0AAN6U2N3</accession>
<sequence length="345" mass="38603">MLATEDDCLGIDFNPLTPAVSQVMRSSTEAIAAAIESTVRALIEEHRQDIFANPELLVWLYVGPFLGAAACHIELLYFAANGASSTSRMPTRLRHTAVPHIATWSGDAPENTSNHMRYINTSLENVRRLNQTNPWRRANNASTSEHLIADLEHFAGDLGKLKSASGQCFRPQVSKKSLQEARVSMREARDLKWLSYSYLGFIFVPLSLPSSYFSMQIEPLGNTAPLWVFIVTALAILAFSISIMFLTSSARLRRWWEGLKDDVWNLAHGGVGNSVLSIHPRESWELDGITKVARLRNRSYLMSLSRRSSITKLSCQQPLSRKSRGPAALKQAAYNRIRWSHDCSA</sequence>
<name>A0AAN6U2N3_9PEZI</name>
<dbReference type="GeneID" id="87832351"/>
<protein>
    <submittedName>
        <fullName evidence="2">Uncharacterized protein</fullName>
    </submittedName>
</protein>
<keyword evidence="3" id="KW-1185">Reference proteome</keyword>
<dbReference type="EMBL" id="MU853227">
    <property type="protein sequence ID" value="KAK4124096.1"/>
    <property type="molecule type" value="Genomic_DNA"/>
</dbReference>
<reference evidence="2" key="2">
    <citation type="submission" date="2023-05" db="EMBL/GenBank/DDBJ databases">
        <authorList>
            <consortium name="Lawrence Berkeley National Laboratory"/>
            <person name="Steindorff A."/>
            <person name="Hensen N."/>
            <person name="Bonometti L."/>
            <person name="Westerberg I."/>
            <person name="Brannstrom I.O."/>
            <person name="Guillou S."/>
            <person name="Cros-Aarteil S."/>
            <person name="Calhoun S."/>
            <person name="Haridas S."/>
            <person name="Kuo A."/>
            <person name="Mondo S."/>
            <person name="Pangilinan J."/>
            <person name="Riley R."/>
            <person name="Labutti K."/>
            <person name="Andreopoulos B."/>
            <person name="Lipzen A."/>
            <person name="Chen C."/>
            <person name="Yanf M."/>
            <person name="Daum C."/>
            <person name="Ng V."/>
            <person name="Clum A."/>
            <person name="Ohm R."/>
            <person name="Martin F."/>
            <person name="Silar P."/>
            <person name="Natvig D."/>
            <person name="Lalanne C."/>
            <person name="Gautier V."/>
            <person name="Ament-Velasquez S.L."/>
            <person name="Kruys A."/>
            <person name="Hutchinson M.I."/>
            <person name="Powell A.J."/>
            <person name="Barry K."/>
            <person name="Miller A.N."/>
            <person name="Grigoriev I.V."/>
            <person name="Debuchy R."/>
            <person name="Gladieux P."/>
            <person name="Thoren M.H."/>
            <person name="Johannesson H."/>
        </authorList>
    </citation>
    <scope>NUCLEOTIDE SEQUENCE</scope>
    <source>
        <strain evidence="2">CBS 731.68</strain>
    </source>
</reference>
<keyword evidence="1" id="KW-1133">Transmembrane helix</keyword>
<evidence type="ECO:0000313" key="3">
    <source>
        <dbReference type="Proteomes" id="UP001302602"/>
    </source>
</evidence>
<feature type="transmembrane region" description="Helical" evidence="1">
    <location>
        <begin position="58"/>
        <end position="80"/>
    </location>
</feature>
<reference evidence="2" key="1">
    <citation type="journal article" date="2023" name="Mol. Phylogenet. Evol.">
        <title>Genome-scale phylogeny and comparative genomics of the fungal order Sordariales.</title>
        <authorList>
            <person name="Hensen N."/>
            <person name="Bonometti L."/>
            <person name="Westerberg I."/>
            <person name="Brannstrom I.O."/>
            <person name="Guillou S."/>
            <person name="Cros-Aarteil S."/>
            <person name="Calhoun S."/>
            <person name="Haridas S."/>
            <person name="Kuo A."/>
            <person name="Mondo S."/>
            <person name="Pangilinan J."/>
            <person name="Riley R."/>
            <person name="LaButti K."/>
            <person name="Andreopoulos B."/>
            <person name="Lipzen A."/>
            <person name="Chen C."/>
            <person name="Yan M."/>
            <person name="Daum C."/>
            <person name="Ng V."/>
            <person name="Clum A."/>
            <person name="Steindorff A."/>
            <person name="Ohm R.A."/>
            <person name="Martin F."/>
            <person name="Silar P."/>
            <person name="Natvig D.O."/>
            <person name="Lalanne C."/>
            <person name="Gautier V."/>
            <person name="Ament-Velasquez S.L."/>
            <person name="Kruys A."/>
            <person name="Hutchinson M.I."/>
            <person name="Powell A.J."/>
            <person name="Barry K."/>
            <person name="Miller A.N."/>
            <person name="Grigoriev I.V."/>
            <person name="Debuchy R."/>
            <person name="Gladieux P."/>
            <person name="Hiltunen Thoren M."/>
            <person name="Johannesson H."/>
        </authorList>
    </citation>
    <scope>NUCLEOTIDE SEQUENCE</scope>
    <source>
        <strain evidence="2">CBS 731.68</strain>
    </source>
</reference>
<evidence type="ECO:0000256" key="1">
    <source>
        <dbReference type="SAM" id="Phobius"/>
    </source>
</evidence>